<evidence type="ECO:0000313" key="1">
    <source>
        <dbReference type="EMBL" id="KNC71085.1"/>
    </source>
</evidence>
<dbReference type="RefSeq" id="XP_014144987.1">
    <property type="nucleotide sequence ID" value="XM_014289512.1"/>
</dbReference>
<organism evidence="1 2">
    <name type="scientific">Sphaeroforma arctica JP610</name>
    <dbReference type="NCBI Taxonomy" id="667725"/>
    <lineage>
        <taxon>Eukaryota</taxon>
        <taxon>Ichthyosporea</taxon>
        <taxon>Ichthyophonida</taxon>
        <taxon>Sphaeroforma</taxon>
    </lineage>
</organism>
<feature type="non-terminal residue" evidence="1">
    <location>
        <position position="1"/>
    </location>
</feature>
<protein>
    <submittedName>
        <fullName evidence="1">Uncharacterized protein</fullName>
    </submittedName>
</protein>
<dbReference type="GeneID" id="25916884"/>
<dbReference type="EMBL" id="KQ249547">
    <property type="protein sequence ID" value="KNC71085.1"/>
    <property type="molecule type" value="Genomic_DNA"/>
</dbReference>
<dbReference type="AlphaFoldDB" id="A0A0L0F303"/>
<dbReference type="Proteomes" id="UP000054560">
    <property type="component" value="Unassembled WGS sequence"/>
</dbReference>
<gene>
    <name evidence="1" type="ORF">SARC_16380</name>
</gene>
<reference evidence="1 2" key="1">
    <citation type="submission" date="2011-02" db="EMBL/GenBank/DDBJ databases">
        <title>The Genome Sequence of Sphaeroforma arctica JP610.</title>
        <authorList>
            <consortium name="The Broad Institute Genome Sequencing Platform"/>
            <person name="Russ C."/>
            <person name="Cuomo C."/>
            <person name="Young S.K."/>
            <person name="Zeng Q."/>
            <person name="Gargeya S."/>
            <person name="Alvarado L."/>
            <person name="Berlin A."/>
            <person name="Chapman S.B."/>
            <person name="Chen Z."/>
            <person name="Freedman E."/>
            <person name="Gellesch M."/>
            <person name="Goldberg J."/>
            <person name="Griggs A."/>
            <person name="Gujja S."/>
            <person name="Heilman E."/>
            <person name="Heiman D."/>
            <person name="Howarth C."/>
            <person name="Mehta T."/>
            <person name="Neiman D."/>
            <person name="Pearson M."/>
            <person name="Roberts A."/>
            <person name="Saif S."/>
            <person name="Shea T."/>
            <person name="Shenoy N."/>
            <person name="Sisk P."/>
            <person name="Stolte C."/>
            <person name="Sykes S."/>
            <person name="White J."/>
            <person name="Yandava C."/>
            <person name="Burger G."/>
            <person name="Gray M.W."/>
            <person name="Holland P.W.H."/>
            <person name="King N."/>
            <person name="Lang F.B.F."/>
            <person name="Roger A.J."/>
            <person name="Ruiz-Trillo I."/>
            <person name="Haas B."/>
            <person name="Nusbaum C."/>
            <person name="Birren B."/>
        </authorList>
    </citation>
    <scope>NUCLEOTIDE SEQUENCE [LARGE SCALE GENOMIC DNA]</scope>
    <source>
        <strain evidence="1 2">JP610</strain>
    </source>
</reference>
<evidence type="ECO:0000313" key="2">
    <source>
        <dbReference type="Proteomes" id="UP000054560"/>
    </source>
</evidence>
<keyword evidence="2" id="KW-1185">Reference proteome</keyword>
<sequence>GSRFRMTNGYTHQSRQNLRLRGKFRSGDEISKVSGDKISKRSSTGNRRRSLSFDLFTMVEAEDDTYHAGNCRE</sequence>
<accession>A0A0L0F303</accession>
<name>A0A0L0F303_9EUKA</name>
<proteinExistence type="predicted"/>